<gene>
    <name evidence="1" type="ORF">TNIN_138541</name>
</gene>
<dbReference type="AlphaFoldDB" id="A0A8X6MG42"/>
<dbReference type="Proteomes" id="UP000886998">
    <property type="component" value="Unassembled WGS sequence"/>
</dbReference>
<evidence type="ECO:0000313" key="1">
    <source>
        <dbReference type="EMBL" id="GFS50027.1"/>
    </source>
</evidence>
<protein>
    <submittedName>
        <fullName evidence="1">SWIM-type domain-containing protein</fullName>
    </submittedName>
</protein>
<name>A0A8X6MG42_9ARAC</name>
<proteinExistence type="predicted"/>
<keyword evidence="2" id="KW-1185">Reference proteome</keyword>
<dbReference type="OrthoDB" id="6431627at2759"/>
<reference evidence="1" key="1">
    <citation type="submission" date="2020-08" db="EMBL/GenBank/DDBJ databases">
        <title>Multicomponent nature underlies the extraordinary mechanical properties of spider dragline silk.</title>
        <authorList>
            <person name="Kono N."/>
            <person name="Nakamura H."/>
            <person name="Mori M."/>
            <person name="Yoshida Y."/>
            <person name="Ohtoshi R."/>
            <person name="Malay A.D."/>
            <person name="Moran D.A.P."/>
            <person name="Tomita M."/>
            <person name="Numata K."/>
            <person name="Arakawa K."/>
        </authorList>
    </citation>
    <scope>NUCLEOTIDE SEQUENCE</scope>
</reference>
<accession>A0A8X6MG42</accession>
<organism evidence="1 2">
    <name type="scientific">Trichonephila inaurata madagascariensis</name>
    <dbReference type="NCBI Taxonomy" id="2747483"/>
    <lineage>
        <taxon>Eukaryota</taxon>
        <taxon>Metazoa</taxon>
        <taxon>Ecdysozoa</taxon>
        <taxon>Arthropoda</taxon>
        <taxon>Chelicerata</taxon>
        <taxon>Arachnida</taxon>
        <taxon>Araneae</taxon>
        <taxon>Araneomorphae</taxon>
        <taxon>Entelegynae</taxon>
        <taxon>Araneoidea</taxon>
        <taxon>Nephilidae</taxon>
        <taxon>Trichonephila</taxon>
        <taxon>Trichonephila inaurata</taxon>
    </lineage>
</organism>
<comment type="caution">
    <text evidence="1">The sequence shown here is derived from an EMBL/GenBank/DDBJ whole genome shotgun (WGS) entry which is preliminary data.</text>
</comment>
<evidence type="ECO:0000313" key="2">
    <source>
        <dbReference type="Proteomes" id="UP000886998"/>
    </source>
</evidence>
<sequence>MPSLRGFQIPHFGIPKKQQDKVLQDASIAHVASFNYVLREGIGHLVKSIPPLEIGLPNGIVFNVPHKRSEAFNFKKLCLFCGQVADEATEIKKKYRCKIRKLSTLEFKDNVLRKAERSDSIGELVKDHILCEYALISSETKYHTLYNANFLNRLSSTEKKPCQDNQVSEAMAEIFNYIKNHDDSQFSLKELRDVLMGYVPDDKTIIMRLQQKDPEEEWLRIVEAGAAIIREDIRSSVIETKCYPPANVLYNLGFEALYGKTVQYEISTAYHPQPRILSLESGTLVEYVGDHTNINVHTLDGNNTLHFMEIVTPKDIY</sequence>
<dbReference type="EMBL" id="BMAV01026393">
    <property type="protein sequence ID" value="GFS50027.1"/>
    <property type="molecule type" value="Genomic_DNA"/>
</dbReference>